<dbReference type="InterPro" id="IPR003501">
    <property type="entry name" value="PTS_EIIB_2/3"/>
</dbReference>
<dbReference type="AlphaFoldDB" id="M5DZ39"/>
<feature type="transmembrane region" description="Helical" evidence="26">
    <location>
        <begin position="134"/>
        <end position="162"/>
    </location>
</feature>
<evidence type="ECO:0000256" key="23">
    <source>
        <dbReference type="ARBA" id="ARBA00030962"/>
    </source>
</evidence>
<evidence type="ECO:0000256" key="15">
    <source>
        <dbReference type="ARBA" id="ARBA00022683"/>
    </source>
</evidence>
<evidence type="ECO:0000256" key="17">
    <source>
        <dbReference type="ARBA" id="ARBA00022777"/>
    </source>
</evidence>
<reference evidence="31" key="1">
    <citation type="journal article" date="2013" name="Genome Announc.">
        <title>Genome Sequence of Halanaerobium saccharolyticum subsp. saccharolyticum Strain DSM 6643T, a Halophilic Hydrogen-Producing Bacterium.</title>
        <authorList>
            <person name="Kivisto A."/>
            <person name="Larjo A."/>
            <person name="Ciranna A."/>
            <person name="Santala V."/>
            <person name="Roos C."/>
            <person name="Karp M."/>
        </authorList>
    </citation>
    <scope>NUCLEOTIDE SEQUENCE [LARGE SCALE GENOMIC DNA]</scope>
    <source>
        <strain evidence="31">DSM 6643</strain>
    </source>
</reference>
<accession>M5DZ39</accession>
<evidence type="ECO:0000256" key="22">
    <source>
        <dbReference type="ARBA" id="ARBA00030956"/>
    </source>
</evidence>
<sequence>MQKSSFQNKVQSFGRFLSGMVMPNIGAFIAWGLITAFFIPTGWIPNEGLAGLVGPMITYLLPLLIAFSGGRLVAGIRGGVIGAVATMGVIVGSDIPMFIGAMVMGPFGGWTIKKVDQIFEGKIKSGFEMLVNNFSAGIVGGLLAILAYQIIGPVVGGLNEALRLGVNAFVSRGLLPLASIFIEPAKILFLNNAINHGVLGPLGIQEAAETGKSIFFMLETNPGPGLGILLAYWIFAKGMVKQSAPGAIIIHFFGGIHEIYFPYVLMKPSLLLAVIGGGASGIFTFRLFNTGLVATPSPGSIFAYLAMTPRGNYLGVFAGILVATAVSFLIASALIKRSVARGDTMEFESAQSKVREQKGKDLHMEKGAKKVTASEVNKIVFACDAGMGSSAMGAGKLRKKIEAAGLDIEVVNKAINEIPEDAQIVITHQNLTSRAKEKAPQAEHISIQDFLQTPAYDQLVERLTREGADSKKESKNESKTLEEKETESSSSKSVSSNQEILKKENIKLGLDSVERNEAIKMAGELLVESGYVDQDYIEAMLDREQEMTTYIGQGVAIPHGVGSAKKKINKTGISILQFPDGVDFEGEKAYLVIAIAGVGNEHLKVLANLSELIEENSTAEKLRTTDDLDYFYEKFTL</sequence>
<evidence type="ECO:0000259" key="28">
    <source>
        <dbReference type="PROSITE" id="PS51099"/>
    </source>
</evidence>
<feature type="transmembrane region" description="Helical" evidence="26">
    <location>
        <begin position="313"/>
        <end position="335"/>
    </location>
</feature>
<comment type="caution">
    <text evidence="30">The sequence shown here is derived from an EMBL/GenBank/DDBJ whole genome shotgun (WGS) entry which is preliminary data.</text>
</comment>
<evidence type="ECO:0000256" key="16">
    <source>
        <dbReference type="ARBA" id="ARBA00022692"/>
    </source>
</evidence>
<dbReference type="InterPro" id="IPR050893">
    <property type="entry name" value="Sugar_PTS"/>
</dbReference>
<dbReference type="Gene3D" id="3.40.50.2300">
    <property type="match status" value="1"/>
</dbReference>
<keyword evidence="13" id="KW-0762">Sugar transport</keyword>
<feature type="transmembrane region" description="Helical" evidence="26">
    <location>
        <begin position="79"/>
        <end position="104"/>
    </location>
</feature>
<evidence type="ECO:0000256" key="7">
    <source>
        <dbReference type="ARBA" id="ARBA00015039"/>
    </source>
</evidence>
<evidence type="ECO:0000256" key="11">
    <source>
        <dbReference type="ARBA" id="ARBA00022519"/>
    </source>
</evidence>
<evidence type="ECO:0000256" key="9">
    <source>
        <dbReference type="ARBA" id="ARBA00022448"/>
    </source>
</evidence>
<dbReference type="NCBIfam" id="TIGR00851">
    <property type="entry name" value="mtlA"/>
    <property type="match status" value="1"/>
</dbReference>
<evidence type="ECO:0000259" key="27">
    <source>
        <dbReference type="PROSITE" id="PS51094"/>
    </source>
</evidence>
<evidence type="ECO:0000256" key="6">
    <source>
        <dbReference type="ARBA" id="ARBA00014783"/>
    </source>
</evidence>
<dbReference type="GO" id="GO:0005886">
    <property type="term" value="C:plasma membrane"/>
    <property type="evidence" value="ECO:0007669"/>
    <property type="project" value="UniProtKB-SubCell"/>
</dbReference>
<keyword evidence="12" id="KW-0597">Phosphoprotein</keyword>
<keyword evidence="17" id="KW-0418">Kinase</keyword>
<feature type="transmembrane region" description="Helical" evidence="26">
    <location>
        <begin position="214"/>
        <end position="235"/>
    </location>
</feature>
<keyword evidence="16 26" id="KW-0812">Transmembrane</keyword>
<evidence type="ECO:0000256" key="25">
    <source>
        <dbReference type="SAM" id="MobiDB-lite"/>
    </source>
</evidence>
<dbReference type="InterPro" id="IPR004718">
    <property type="entry name" value="PTS_IIC_mtl"/>
</dbReference>
<dbReference type="SUPFAM" id="SSF55804">
    <property type="entry name" value="Phoshotransferase/anion transport protein"/>
    <property type="match status" value="1"/>
</dbReference>
<dbReference type="InterPro" id="IPR013014">
    <property type="entry name" value="PTS_EIIC_2"/>
</dbReference>
<dbReference type="EMBL" id="CAUI01000005">
    <property type="protein sequence ID" value="CCU78549.1"/>
    <property type="molecule type" value="Genomic_DNA"/>
</dbReference>
<dbReference type="GO" id="GO:0090563">
    <property type="term" value="F:protein-phosphocysteine-sugar phosphotransferase activity"/>
    <property type="evidence" value="ECO:0007669"/>
    <property type="project" value="TreeGrafter"/>
</dbReference>
<feature type="transmembrane region" description="Helical" evidence="26">
    <location>
        <begin position="21"/>
        <end position="43"/>
    </location>
</feature>
<comment type="subunit">
    <text evidence="4">Homodimer.</text>
</comment>
<dbReference type="RefSeq" id="WP_005487880.1">
    <property type="nucleotide sequence ID" value="NZ_CAUI01000005.1"/>
</dbReference>
<dbReference type="Proteomes" id="UP000012063">
    <property type="component" value="Unassembled WGS sequence"/>
</dbReference>
<dbReference type="PROSITE" id="PS51104">
    <property type="entry name" value="PTS_EIIC_TYPE_2"/>
    <property type="match status" value="1"/>
</dbReference>
<dbReference type="InterPro" id="IPR016152">
    <property type="entry name" value="PTrfase/Anion_transptr"/>
</dbReference>
<evidence type="ECO:0000256" key="10">
    <source>
        <dbReference type="ARBA" id="ARBA00022475"/>
    </source>
</evidence>
<gene>
    <name evidence="30" type="ORF">HSACCH_00700</name>
</gene>
<comment type="catalytic activity">
    <reaction evidence="1">
        <text>D-mannitol(out) + N(pros)-phospho-L-histidyl-[protein] = D-mannitol 1-phosphate(in) + L-histidyl-[protein]</text>
        <dbReference type="Rhea" id="RHEA:33363"/>
        <dbReference type="Rhea" id="RHEA-COMP:9745"/>
        <dbReference type="Rhea" id="RHEA-COMP:9746"/>
        <dbReference type="ChEBI" id="CHEBI:16899"/>
        <dbReference type="ChEBI" id="CHEBI:29979"/>
        <dbReference type="ChEBI" id="CHEBI:61381"/>
        <dbReference type="ChEBI" id="CHEBI:64837"/>
        <dbReference type="EC" id="2.7.1.197"/>
    </reaction>
</comment>
<dbReference type="PANTHER" id="PTHR30181:SF2">
    <property type="entry name" value="PTS SYSTEM MANNITOL-SPECIFIC EIICBA COMPONENT"/>
    <property type="match status" value="1"/>
</dbReference>
<dbReference type="EC" id="2.7.1.197" evidence="5"/>
<dbReference type="Pfam" id="PF00359">
    <property type="entry name" value="PTS_EIIA_2"/>
    <property type="match status" value="1"/>
</dbReference>
<keyword evidence="10" id="KW-1003">Cell membrane</keyword>
<keyword evidence="31" id="KW-1185">Reference proteome</keyword>
<evidence type="ECO:0000256" key="2">
    <source>
        <dbReference type="ARBA" id="ARBA00002434"/>
    </source>
</evidence>
<feature type="domain" description="PTS EIIC type-2" evidence="29">
    <location>
        <begin position="13"/>
        <end position="344"/>
    </location>
</feature>
<feature type="transmembrane region" description="Helical" evidence="26">
    <location>
        <begin position="270"/>
        <end position="288"/>
    </location>
</feature>
<dbReference type="PROSITE" id="PS51094">
    <property type="entry name" value="PTS_EIIA_TYPE_2"/>
    <property type="match status" value="1"/>
</dbReference>
<organism evidence="30 31">
    <name type="scientific">Halanaerobium saccharolyticum subsp. saccharolyticum DSM 6643</name>
    <dbReference type="NCBI Taxonomy" id="1293054"/>
    <lineage>
        <taxon>Bacteria</taxon>
        <taxon>Bacillati</taxon>
        <taxon>Bacillota</taxon>
        <taxon>Clostridia</taxon>
        <taxon>Halanaerobiales</taxon>
        <taxon>Halanaerobiaceae</taxon>
        <taxon>Halanaerobium</taxon>
    </lineage>
</organism>
<evidence type="ECO:0000256" key="24">
    <source>
        <dbReference type="ARBA" id="ARBA00033349"/>
    </source>
</evidence>
<dbReference type="CDD" id="cd00211">
    <property type="entry name" value="PTS_IIA_fru"/>
    <property type="match status" value="1"/>
</dbReference>
<dbReference type="InterPro" id="IPR003352">
    <property type="entry name" value="PTS_EIIC"/>
</dbReference>
<evidence type="ECO:0000256" key="1">
    <source>
        <dbReference type="ARBA" id="ARBA00001655"/>
    </source>
</evidence>
<feature type="domain" description="PTS EIIA type-2" evidence="27">
    <location>
        <begin position="499"/>
        <end position="637"/>
    </location>
</feature>
<dbReference type="CDD" id="cd05567">
    <property type="entry name" value="PTS_IIB_mannitol"/>
    <property type="match status" value="1"/>
</dbReference>
<feature type="transmembrane region" description="Helical" evidence="26">
    <location>
        <begin position="49"/>
        <end position="67"/>
    </location>
</feature>
<dbReference type="InParanoid" id="M5DZ39"/>
<dbReference type="InterPro" id="IPR029503">
    <property type="entry name" value="PTS_EIIB_mannitol"/>
</dbReference>
<evidence type="ECO:0000256" key="3">
    <source>
        <dbReference type="ARBA" id="ARBA00004429"/>
    </source>
</evidence>
<keyword evidence="18 26" id="KW-1133">Transmembrane helix</keyword>
<evidence type="ECO:0000313" key="30">
    <source>
        <dbReference type="EMBL" id="CCU78549.1"/>
    </source>
</evidence>
<keyword evidence="14 30" id="KW-0808">Transferase</keyword>
<evidence type="ECO:0000256" key="21">
    <source>
        <dbReference type="ARBA" id="ARBA00030684"/>
    </source>
</evidence>
<dbReference type="FunCoup" id="M5DZ39">
    <property type="interactions" value="28"/>
</dbReference>
<dbReference type="Pfam" id="PF02378">
    <property type="entry name" value="PTS_EIIC"/>
    <property type="match status" value="1"/>
</dbReference>
<dbReference type="STRING" id="1293054.HSACCH_00700"/>
<evidence type="ECO:0000256" key="20">
    <source>
        <dbReference type="ARBA" id="ARBA00029908"/>
    </source>
</evidence>
<name>M5DZ39_9FIRM</name>
<keyword evidence="19 26" id="KW-0472">Membrane</keyword>
<dbReference type="GO" id="GO:0009401">
    <property type="term" value="P:phosphoenolpyruvate-dependent sugar phosphotransferase system"/>
    <property type="evidence" value="ECO:0007669"/>
    <property type="project" value="UniProtKB-KW"/>
</dbReference>
<dbReference type="OrthoDB" id="9814222at2"/>
<evidence type="ECO:0000313" key="31">
    <source>
        <dbReference type="Proteomes" id="UP000012063"/>
    </source>
</evidence>
<dbReference type="InterPro" id="IPR002178">
    <property type="entry name" value="PTS_EIIA_type-2_dom"/>
</dbReference>
<evidence type="ECO:0000256" key="18">
    <source>
        <dbReference type="ARBA" id="ARBA00022989"/>
    </source>
</evidence>
<keyword evidence="15" id="KW-0598">Phosphotransferase system</keyword>
<evidence type="ECO:0000256" key="14">
    <source>
        <dbReference type="ARBA" id="ARBA00022679"/>
    </source>
</evidence>
<dbReference type="PROSITE" id="PS00372">
    <property type="entry name" value="PTS_EIIA_TYPE_2_HIS"/>
    <property type="match status" value="1"/>
</dbReference>
<feature type="region of interest" description="Disordered" evidence="25">
    <location>
        <begin position="464"/>
        <end position="497"/>
    </location>
</feature>
<dbReference type="eggNOG" id="COG4668">
    <property type="taxonomic scope" value="Bacteria"/>
</dbReference>
<protein>
    <recommendedName>
        <fullName evidence="6">Mannitol-specific phosphotransferase enzyme IIA component</fullName>
        <ecNumber evidence="5">2.7.1.197</ecNumber>
    </recommendedName>
    <alternativeName>
        <fullName evidence="22">EIIA</fullName>
    </alternativeName>
    <alternativeName>
        <fullName evidence="24">EIICB-Mtl</fullName>
    </alternativeName>
    <alternativeName>
        <fullName evidence="21">EIICBA-Mtl</fullName>
    </alternativeName>
    <alternativeName>
        <fullName evidence="23">EIII</fullName>
    </alternativeName>
    <alternativeName>
        <fullName evidence="20">PTS system mannitol-specific EIIA component</fullName>
    </alternativeName>
    <alternativeName>
        <fullName evidence="8">PTS system mannitol-specific EIICB component</fullName>
    </alternativeName>
    <alternativeName>
        <fullName evidence="7">PTS system mannitol-specific EIICBA component</fullName>
    </alternativeName>
</protein>
<dbReference type="FunFam" id="3.40.50.2300:FF:000047">
    <property type="entry name" value="PTS system mannitol-specific transporter subunit IICBA"/>
    <property type="match status" value="1"/>
</dbReference>
<evidence type="ECO:0000256" key="12">
    <source>
        <dbReference type="ARBA" id="ARBA00022553"/>
    </source>
</evidence>
<dbReference type="eggNOG" id="COG2213">
    <property type="taxonomic scope" value="Bacteria"/>
</dbReference>
<evidence type="ECO:0000256" key="5">
    <source>
        <dbReference type="ARBA" id="ARBA00011909"/>
    </source>
</evidence>
<dbReference type="PROSITE" id="PS51099">
    <property type="entry name" value="PTS_EIIB_TYPE_2"/>
    <property type="match status" value="1"/>
</dbReference>
<keyword evidence="9" id="KW-0813">Transport</keyword>
<dbReference type="SUPFAM" id="SSF52794">
    <property type="entry name" value="PTS system IIB component-like"/>
    <property type="match status" value="1"/>
</dbReference>
<evidence type="ECO:0000256" key="8">
    <source>
        <dbReference type="ARBA" id="ARBA00021825"/>
    </source>
</evidence>
<comment type="subcellular location">
    <subcellularLocation>
        <location evidence="3">Cell inner membrane</location>
        <topology evidence="3">Multi-pass membrane protein</topology>
    </subcellularLocation>
</comment>
<feature type="compositionally biased region" description="Basic and acidic residues" evidence="25">
    <location>
        <begin position="464"/>
        <end position="487"/>
    </location>
</feature>
<evidence type="ECO:0000256" key="4">
    <source>
        <dbReference type="ARBA" id="ARBA00011738"/>
    </source>
</evidence>
<dbReference type="Pfam" id="PF02302">
    <property type="entry name" value="PTS_IIB"/>
    <property type="match status" value="1"/>
</dbReference>
<dbReference type="InterPro" id="IPR013011">
    <property type="entry name" value="PTS_EIIB_2"/>
</dbReference>
<dbReference type="NCBIfam" id="NF011663">
    <property type="entry name" value="PRK15083.1"/>
    <property type="match status" value="1"/>
</dbReference>
<dbReference type="GO" id="GO:0016301">
    <property type="term" value="F:kinase activity"/>
    <property type="evidence" value="ECO:0007669"/>
    <property type="project" value="UniProtKB-KW"/>
</dbReference>
<feature type="domain" description="PTS EIIB type-2" evidence="28">
    <location>
        <begin position="377"/>
        <end position="468"/>
    </location>
</feature>
<keyword evidence="11" id="KW-0997">Cell inner membrane</keyword>
<proteinExistence type="predicted"/>
<evidence type="ECO:0000256" key="13">
    <source>
        <dbReference type="ARBA" id="ARBA00022597"/>
    </source>
</evidence>
<evidence type="ECO:0000256" key="26">
    <source>
        <dbReference type="SAM" id="Phobius"/>
    </source>
</evidence>
<evidence type="ECO:0000259" key="29">
    <source>
        <dbReference type="PROSITE" id="PS51104"/>
    </source>
</evidence>
<dbReference type="PANTHER" id="PTHR30181">
    <property type="entry name" value="MANNITOL PERMEASE IIC COMPONENT"/>
    <property type="match status" value="1"/>
</dbReference>
<feature type="transmembrane region" description="Helical" evidence="26">
    <location>
        <begin position="174"/>
        <end position="194"/>
    </location>
</feature>
<dbReference type="GO" id="GO:0022872">
    <property type="term" value="F:protein-N(PI)-phosphohistidine-mannitol phosphotransferase system transmembrane transporter activity"/>
    <property type="evidence" value="ECO:0007669"/>
    <property type="project" value="InterPro"/>
</dbReference>
<dbReference type="Gene3D" id="3.40.930.10">
    <property type="entry name" value="Mannitol-specific EII, Chain A"/>
    <property type="match status" value="1"/>
</dbReference>
<dbReference type="InterPro" id="IPR036095">
    <property type="entry name" value="PTS_EIIB-like_sf"/>
</dbReference>
<comment type="function">
    <text evidence="2">The phosphoenolpyruvate-dependent sugar phosphotransferase system (sugar PTS), a major carbohydrate active transport system, catalyzes the phosphorylation of incoming sugar substrates concomitantly with their translocation across the cell membrane. The enzyme II CmtAB PTS system is involved in D-mannitol transport.</text>
</comment>
<evidence type="ECO:0000256" key="19">
    <source>
        <dbReference type="ARBA" id="ARBA00023136"/>
    </source>
</evidence>